<feature type="compositionally biased region" description="Polar residues" evidence="1">
    <location>
        <begin position="311"/>
        <end position="327"/>
    </location>
</feature>
<protein>
    <recommendedName>
        <fullName evidence="2">RGS domain-containing protein</fullName>
    </recommendedName>
</protein>
<evidence type="ECO:0000256" key="1">
    <source>
        <dbReference type="SAM" id="MobiDB-lite"/>
    </source>
</evidence>
<feature type="region of interest" description="Disordered" evidence="1">
    <location>
        <begin position="275"/>
        <end position="329"/>
    </location>
</feature>
<name>A0A7S4DNQ5_9EUKA</name>
<sequence>MWLYQEWQERRMLSRVAENAANLYQLEDTMKSINSMEPSISESYEQDKKEMASMKVFNELFSSSIIRGYLYRQSLETFDTESVEFCSAVIEFRHDPTLTRAQTIMDTFIFNNGDKCVNISSSVRSKTEQRFEELLNQNGHKTIEAQKEADREERKDDAEAHRFIIYTNKVKPVFHKTTAEFDKKLLKLFDAAFMETRRLVYLNNWRPFRESDYGVAAAAWFEWLEYMTDYSLEEKTWVAEDILRRIRADQKTSKFENKGDTNIGERARTGFMRASQANLGSRHSSKSSRIPGVDSRSMRQTNSKREPQSFRGLSSMSDRQSQPSMASQAVLAGQFARAVKAVESSGSEKV</sequence>
<reference evidence="3" key="1">
    <citation type="submission" date="2021-01" db="EMBL/GenBank/DDBJ databases">
        <authorList>
            <person name="Corre E."/>
            <person name="Pelletier E."/>
            <person name="Niang G."/>
            <person name="Scheremetjew M."/>
            <person name="Finn R."/>
            <person name="Kale V."/>
            <person name="Holt S."/>
            <person name="Cochrane G."/>
            <person name="Meng A."/>
            <person name="Brown T."/>
            <person name="Cohen L."/>
        </authorList>
    </citation>
    <scope>NUCLEOTIDE SEQUENCE</scope>
    <source>
        <strain evidence="3">CCCM811</strain>
    </source>
</reference>
<feature type="domain" description="RGS" evidence="2">
    <location>
        <begin position="58"/>
        <end position="145"/>
    </location>
</feature>
<proteinExistence type="predicted"/>
<accession>A0A7S4DNQ5</accession>
<dbReference type="SUPFAM" id="SSF48097">
    <property type="entry name" value="Regulator of G-protein signaling, RGS"/>
    <property type="match status" value="1"/>
</dbReference>
<gene>
    <name evidence="3" type="ORF">LGLO00237_LOCUS12328</name>
</gene>
<dbReference type="InterPro" id="IPR016137">
    <property type="entry name" value="RGS"/>
</dbReference>
<dbReference type="AlphaFoldDB" id="A0A7S4DNQ5"/>
<dbReference type="EMBL" id="HBIV01016946">
    <property type="protein sequence ID" value="CAE0660742.1"/>
    <property type="molecule type" value="Transcribed_RNA"/>
</dbReference>
<dbReference type="Pfam" id="PF00615">
    <property type="entry name" value="RGS"/>
    <property type="match status" value="1"/>
</dbReference>
<dbReference type="InterPro" id="IPR044926">
    <property type="entry name" value="RGS_subdomain_2"/>
</dbReference>
<organism evidence="3">
    <name type="scientific">Lotharella globosa</name>
    <dbReference type="NCBI Taxonomy" id="91324"/>
    <lineage>
        <taxon>Eukaryota</taxon>
        <taxon>Sar</taxon>
        <taxon>Rhizaria</taxon>
        <taxon>Cercozoa</taxon>
        <taxon>Chlorarachniophyceae</taxon>
        <taxon>Lotharella</taxon>
    </lineage>
</organism>
<evidence type="ECO:0000313" key="3">
    <source>
        <dbReference type="EMBL" id="CAE0660742.1"/>
    </source>
</evidence>
<dbReference type="Gene3D" id="1.10.167.10">
    <property type="entry name" value="Regulator of G-protein Signalling 4, domain 2"/>
    <property type="match status" value="1"/>
</dbReference>
<evidence type="ECO:0000259" key="2">
    <source>
        <dbReference type="Pfam" id="PF00615"/>
    </source>
</evidence>
<dbReference type="InterPro" id="IPR036305">
    <property type="entry name" value="RGS_sf"/>
</dbReference>